<feature type="region of interest" description="Disordered" evidence="9">
    <location>
        <begin position="1453"/>
        <end position="1477"/>
    </location>
</feature>
<dbReference type="GO" id="GO:0005795">
    <property type="term" value="C:Golgi stack"/>
    <property type="evidence" value="ECO:0007669"/>
    <property type="project" value="UniProtKB-SubCell"/>
</dbReference>
<dbReference type="CDD" id="cd00160">
    <property type="entry name" value="RhoGEF"/>
    <property type="match status" value="1"/>
</dbReference>
<dbReference type="GO" id="GO:0035556">
    <property type="term" value="P:intracellular signal transduction"/>
    <property type="evidence" value="ECO:0007669"/>
    <property type="project" value="InterPro"/>
</dbReference>
<comment type="subcellular location">
    <subcellularLocation>
        <location evidence="1">Cell junction</location>
    </subcellularLocation>
    <subcellularLocation>
        <location evidence="2">Golgi apparatus</location>
        <location evidence="2">Golgi stack</location>
    </subcellularLocation>
</comment>
<feature type="domain" description="BAR" evidence="12">
    <location>
        <begin position="1212"/>
        <end position="1414"/>
    </location>
</feature>
<evidence type="ECO:0000256" key="4">
    <source>
        <dbReference type="ARBA" id="ARBA00022443"/>
    </source>
</evidence>
<evidence type="ECO:0000313" key="14">
    <source>
        <dbReference type="Proteomes" id="UP000507470"/>
    </source>
</evidence>
<feature type="compositionally biased region" description="Polar residues" evidence="9">
    <location>
        <begin position="1467"/>
        <end position="1477"/>
    </location>
</feature>
<evidence type="ECO:0000259" key="10">
    <source>
        <dbReference type="PROSITE" id="PS50002"/>
    </source>
</evidence>
<accession>A0A6J8AQS8</accession>
<dbReference type="Pfam" id="PF00018">
    <property type="entry name" value="SH3_1"/>
    <property type="match status" value="3"/>
</dbReference>
<feature type="compositionally biased region" description="Polar residues" evidence="9">
    <location>
        <begin position="730"/>
        <end position="739"/>
    </location>
</feature>
<feature type="domain" description="SH3" evidence="10">
    <location>
        <begin position="72"/>
        <end position="131"/>
    </location>
</feature>
<dbReference type="InterPro" id="IPR001331">
    <property type="entry name" value="GDS_CDC24_CS"/>
</dbReference>
<feature type="domain" description="DH" evidence="11">
    <location>
        <begin position="987"/>
        <end position="1171"/>
    </location>
</feature>
<evidence type="ECO:0000259" key="12">
    <source>
        <dbReference type="PROSITE" id="PS51021"/>
    </source>
</evidence>
<evidence type="ECO:0000256" key="9">
    <source>
        <dbReference type="SAM" id="MobiDB-lite"/>
    </source>
</evidence>
<dbReference type="PANTHER" id="PTHR22834">
    <property type="entry name" value="NUCLEAR FUSION PROTEIN FUS2"/>
    <property type="match status" value="1"/>
</dbReference>
<dbReference type="PROSITE" id="PS50002">
    <property type="entry name" value="SH3"/>
    <property type="match status" value="6"/>
</dbReference>
<organism evidence="13 14">
    <name type="scientific">Mytilus coruscus</name>
    <name type="common">Sea mussel</name>
    <dbReference type="NCBI Taxonomy" id="42192"/>
    <lineage>
        <taxon>Eukaryota</taxon>
        <taxon>Metazoa</taxon>
        <taxon>Spiralia</taxon>
        <taxon>Lophotrochozoa</taxon>
        <taxon>Mollusca</taxon>
        <taxon>Bivalvia</taxon>
        <taxon>Autobranchia</taxon>
        <taxon>Pteriomorphia</taxon>
        <taxon>Mytilida</taxon>
        <taxon>Mytiloidea</taxon>
        <taxon>Mytilidae</taxon>
        <taxon>Mytilinae</taxon>
        <taxon>Mytilus</taxon>
    </lineage>
</organism>
<dbReference type="SUPFAM" id="SSF103657">
    <property type="entry name" value="BAR/IMD domain-like"/>
    <property type="match status" value="1"/>
</dbReference>
<protein>
    <recommendedName>
        <fullName evidence="3">Dynamin-binding protein</fullName>
    </recommendedName>
    <alternativeName>
        <fullName evidence="7">Scaffold protein Tuba</fullName>
    </alternativeName>
</protein>
<dbReference type="InterPro" id="IPR004148">
    <property type="entry name" value="BAR_dom"/>
</dbReference>
<evidence type="ECO:0000256" key="2">
    <source>
        <dbReference type="ARBA" id="ARBA00004348"/>
    </source>
</evidence>
<dbReference type="PROSITE" id="PS00741">
    <property type="entry name" value="DH_1"/>
    <property type="match status" value="1"/>
</dbReference>
<keyword evidence="4 8" id="KW-0728">SH3 domain</keyword>
<feature type="region of interest" description="Disordered" evidence="9">
    <location>
        <begin position="718"/>
        <end position="739"/>
    </location>
</feature>
<dbReference type="Gene3D" id="1.20.900.10">
    <property type="entry name" value="Dbl homology (DH) domain"/>
    <property type="match status" value="1"/>
</dbReference>
<feature type="compositionally biased region" description="Polar residues" evidence="9">
    <location>
        <begin position="611"/>
        <end position="626"/>
    </location>
</feature>
<gene>
    <name evidence="13" type="ORF">MCOR_10590</name>
</gene>
<dbReference type="SUPFAM" id="SSF48065">
    <property type="entry name" value="DBL homology domain (DH-domain)"/>
    <property type="match status" value="1"/>
</dbReference>
<evidence type="ECO:0000313" key="13">
    <source>
        <dbReference type="EMBL" id="CAC5372529.1"/>
    </source>
</evidence>
<feature type="compositionally biased region" description="Pro residues" evidence="9">
    <location>
        <begin position="541"/>
        <end position="561"/>
    </location>
</feature>
<dbReference type="InterPro" id="IPR000219">
    <property type="entry name" value="DH_dom"/>
</dbReference>
<dbReference type="InterPro" id="IPR001452">
    <property type="entry name" value="SH3_domain"/>
</dbReference>
<evidence type="ECO:0000256" key="6">
    <source>
        <dbReference type="ARBA" id="ARBA00022949"/>
    </source>
</evidence>
<dbReference type="Pfam" id="PF14604">
    <property type="entry name" value="SH3_9"/>
    <property type="match status" value="1"/>
</dbReference>
<feature type="compositionally biased region" description="Basic and acidic residues" evidence="9">
    <location>
        <begin position="955"/>
        <end position="981"/>
    </location>
</feature>
<reference evidence="13 14" key="1">
    <citation type="submission" date="2020-06" db="EMBL/GenBank/DDBJ databases">
        <authorList>
            <person name="Li R."/>
            <person name="Bekaert M."/>
        </authorList>
    </citation>
    <scope>NUCLEOTIDE SEQUENCE [LARGE SCALE GENOMIC DNA]</scope>
    <source>
        <strain evidence="14">wild</strain>
    </source>
</reference>
<feature type="compositionally biased region" description="Basic and acidic residues" evidence="9">
    <location>
        <begin position="791"/>
        <end position="804"/>
    </location>
</feature>
<sequence>MKPSSSEYVGHYVRAVYDFETQHPREINLQKGDIIKVTKCIDGNWLHGMNRNVEGNFPSSFVEKITMPVVTPGQMVFGAIENFPAQQDGDLEFRKGMVIEGTERIDDNWWRGKIGTQSGIFPTTHVIELEVPQALRDRAASVHSSEPMFAQALCDSVAQLDEELGFKAGDIVTVTEIIDDDWYYGELGDKKGIFLSSCVELMQDTFALAEHAEHNQSKETLQNTIDNSKVLTRQTVVDQPVSLSNHDNVQKIDIKGGNIADVNANISNQTESYSDFSSGLSESSEYNTQFSYTNENTRSLESSISPYGMTLFSFVGESPNELSFNENEIVYLIQHVDAQWIEGQIDDKIGIFPATFVSIVVDCPYAYDIDQDINEAEEIENIAMDNVYDSSPQNSVTIGDGFGKKIETEIELSSLEQYGLVLYDFTAEVDGDLSVFAGETLEIVKNVDSNWVQAKNDHGKIGMIPKQFLDIVDEPQNLPPCDTKIISSSDSDFSSKKCDSNICDKSEPKSPKKEPVPSETYKIPTYTPCSKTGSFKKPSLPTKPKPSLAPKPILKPKPLSPKPTDVPKNKSDPVKTVNSAITITTTAKDDQGLNKSSVERFLTEDEAASQIPKSKSSTDISTLKNGTKNEENRIPEDCSAAFGEIDSIVKTEMKKEIKKSESSDVDFYDSGENKIAEVKNKRTVSFSKPNHIENKKRHSVNFPLSNFRAMDCGMNKRSNRQSLAIPVKPQNEQKSTKVGYSTFFTDFSSEEIAPVKAVPMRKPPPPPQKTESFDFSRKPSLRKPPPPRPSVPKDRPLSPPRPEEGPVTTHKSKKAEKTKKSQEKRPRSHITPTRPAPQRPVPGQPARQPPPKPPVQQSDNLMSFSPTKEEPDDTNFEIIEDLKQRIKEVETDLERYKKNKEELEIQHTEDGNSSEVHDNIEFYIANIEGLTNELDSLKENLHKVLPSSELDEVAKKMAEEERKKEEEQRQEEDRKKAEEQRIKRREKREKVIDELIQTERDFLHGLHLCIETFVSPTAEKCPDVDVEAVFGNIEDVADVSQRLLTLLEEAVNGKDFEDQLLGPCFIKLSEDMKNAYAPYCRNHDEVISILEKYREDPSIKQYFNGKLNELREQIVVFDLEALLIKPVQRILKYPLLLNELIKCTENSHEDSLEVLNGINAMTDVAAAINEYKRRKDLVFKYKRETDQSLGDMLGKLTLHTLKKKGSRFKGRLSTNLGISPQTKDEDFDKEESKFREMEKVVKIFTKDVQTYMDNLQESYSCHEGLVIDLVDFYDEKPCPDVKKYQRLFQIIQDKYLPEFTSTVADIVVVPLSKLMVFFNGPNKVIQKRYDKLLDYDSMQRKEEKGSEKSLQAAKSTYEALNAQLLDELPKMYSLSFKLLKDCISTFIKAQRQFNTSIMDSMTEIIDMPLLLQTEGTVVDSFNIHHVAMIDKMSLLRIIPKGFNPKMETLGKPVVGKTTDKKSKRMSMDTSSLLPSPVQCTAQSDSQRVFVQQKYPADKLYHVTSTYTATDLMDLSVSEGDCVGMVMDKDPMGNKDRWFIDNGAAKGFVPKTLLKLHSQVTTPSSQSVYPSIDQTPVLATDETSNVIGQKPQLSSPQISVSDYSIEQNSSNQNEEEDELDFALDEDMSPNISSEEFYYAAFPFEARNSNEISMFEGQVVTVLIKHDQENNTEWWYVDADGVKGYAPANYLQPMK</sequence>
<feature type="region of interest" description="Disordered" evidence="9">
    <location>
        <begin position="1587"/>
        <end position="1617"/>
    </location>
</feature>
<evidence type="ECO:0000256" key="7">
    <source>
        <dbReference type="ARBA" id="ARBA00032587"/>
    </source>
</evidence>
<dbReference type="EMBL" id="CACVKT020001854">
    <property type="protein sequence ID" value="CAC5372529.1"/>
    <property type="molecule type" value="Genomic_DNA"/>
</dbReference>
<keyword evidence="5" id="KW-0344">Guanine-nucleotide releasing factor</keyword>
<dbReference type="CDD" id="cd00174">
    <property type="entry name" value="SH3"/>
    <property type="match status" value="1"/>
</dbReference>
<evidence type="ECO:0000256" key="5">
    <source>
        <dbReference type="ARBA" id="ARBA00022658"/>
    </source>
</evidence>
<feature type="compositionally biased region" description="Basic and acidic residues" evidence="9">
    <location>
        <begin position="493"/>
        <end position="516"/>
    </location>
</feature>
<dbReference type="SUPFAM" id="SSF50044">
    <property type="entry name" value="SH3-domain"/>
    <property type="match status" value="7"/>
</dbReference>
<dbReference type="InterPro" id="IPR051492">
    <property type="entry name" value="Dynamin-Rho_GEF"/>
</dbReference>
<feature type="region of interest" description="Disordered" evidence="9">
    <location>
        <begin position="955"/>
        <end position="983"/>
    </location>
</feature>
<feature type="domain" description="SH3" evidence="10">
    <location>
        <begin position="145"/>
        <end position="204"/>
    </location>
</feature>
<feature type="region of interest" description="Disordered" evidence="9">
    <location>
        <begin position="604"/>
        <end position="638"/>
    </location>
</feature>
<dbReference type="InterPro" id="IPR027267">
    <property type="entry name" value="AH/BAR_dom_sf"/>
</dbReference>
<keyword evidence="6" id="KW-0965">Cell junction</keyword>
<dbReference type="PROSITE" id="PS51021">
    <property type="entry name" value="BAR"/>
    <property type="match status" value="1"/>
</dbReference>
<dbReference type="PRINTS" id="PR00499">
    <property type="entry name" value="P67PHOX"/>
</dbReference>
<name>A0A6J8AQS8_MYTCO</name>
<dbReference type="OrthoDB" id="6244550at2759"/>
<dbReference type="Pfam" id="PF07653">
    <property type="entry name" value="SH3_2"/>
    <property type="match status" value="2"/>
</dbReference>
<proteinExistence type="predicted"/>
<dbReference type="Pfam" id="PF03114">
    <property type="entry name" value="BAR"/>
    <property type="match status" value="1"/>
</dbReference>
<evidence type="ECO:0000259" key="11">
    <source>
        <dbReference type="PROSITE" id="PS50010"/>
    </source>
</evidence>
<dbReference type="GO" id="GO:0005085">
    <property type="term" value="F:guanyl-nucleotide exchange factor activity"/>
    <property type="evidence" value="ECO:0007669"/>
    <property type="project" value="UniProtKB-KW"/>
</dbReference>
<dbReference type="SMART" id="SM00326">
    <property type="entry name" value="SH3"/>
    <property type="match status" value="6"/>
</dbReference>
<evidence type="ECO:0000256" key="3">
    <source>
        <dbReference type="ARBA" id="ARBA00018186"/>
    </source>
</evidence>
<feature type="compositionally biased region" description="Pro residues" evidence="9">
    <location>
        <begin position="834"/>
        <end position="854"/>
    </location>
</feature>
<feature type="domain" description="SH3" evidence="10">
    <location>
        <begin position="1631"/>
        <end position="1693"/>
    </location>
</feature>
<evidence type="ECO:0000256" key="1">
    <source>
        <dbReference type="ARBA" id="ARBA00004282"/>
    </source>
</evidence>
<dbReference type="InterPro" id="IPR036028">
    <property type="entry name" value="SH3-like_dom_sf"/>
</dbReference>
<dbReference type="PROSITE" id="PS50010">
    <property type="entry name" value="DH_2"/>
    <property type="match status" value="1"/>
</dbReference>
<feature type="domain" description="SH3" evidence="10">
    <location>
        <begin position="414"/>
        <end position="474"/>
    </location>
</feature>
<dbReference type="Pfam" id="PF00621">
    <property type="entry name" value="RhoGEF"/>
    <property type="match status" value="1"/>
</dbReference>
<feature type="compositionally biased region" description="Polar residues" evidence="9">
    <location>
        <begin position="1587"/>
        <end position="1604"/>
    </location>
</feature>
<dbReference type="Gene3D" id="2.30.30.40">
    <property type="entry name" value="SH3 Domains"/>
    <property type="match status" value="7"/>
</dbReference>
<dbReference type="GO" id="GO:0070161">
    <property type="term" value="C:anchoring junction"/>
    <property type="evidence" value="ECO:0007669"/>
    <property type="project" value="UniProtKB-SubCell"/>
</dbReference>
<evidence type="ECO:0000256" key="8">
    <source>
        <dbReference type="PROSITE-ProRule" id="PRU00192"/>
    </source>
</evidence>
<dbReference type="CDD" id="cd07589">
    <property type="entry name" value="BAR_DNMBP"/>
    <property type="match status" value="1"/>
</dbReference>
<dbReference type="SMART" id="SM00325">
    <property type="entry name" value="RhoGEF"/>
    <property type="match status" value="1"/>
</dbReference>
<feature type="domain" description="SH3" evidence="10">
    <location>
        <begin position="8"/>
        <end position="67"/>
    </location>
</feature>
<feature type="domain" description="SH3" evidence="10">
    <location>
        <begin position="303"/>
        <end position="362"/>
    </location>
</feature>
<feature type="region of interest" description="Disordered" evidence="9">
    <location>
        <begin position="482"/>
        <end position="577"/>
    </location>
</feature>
<dbReference type="Gene3D" id="1.20.1270.60">
    <property type="entry name" value="Arfaptin homology (AH) domain/BAR domain"/>
    <property type="match status" value="1"/>
</dbReference>
<feature type="region of interest" description="Disordered" evidence="9">
    <location>
        <begin position="752"/>
        <end position="876"/>
    </location>
</feature>
<keyword evidence="14" id="KW-1185">Reference proteome</keyword>
<feature type="compositionally biased region" description="Basic and acidic residues" evidence="9">
    <location>
        <begin position="627"/>
        <end position="636"/>
    </location>
</feature>
<dbReference type="InterPro" id="IPR035899">
    <property type="entry name" value="DBL_dom_sf"/>
</dbReference>
<dbReference type="SMART" id="SM00721">
    <property type="entry name" value="BAR"/>
    <property type="match status" value="1"/>
</dbReference>
<dbReference type="PANTHER" id="PTHR22834:SF20">
    <property type="entry name" value="SH3 DOMAIN-CONTAINING PROTEIN"/>
    <property type="match status" value="1"/>
</dbReference>
<dbReference type="Proteomes" id="UP000507470">
    <property type="component" value="Unassembled WGS sequence"/>
</dbReference>